<keyword evidence="4" id="KW-1185">Reference proteome</keyword>
<dbReference type="Pfam" id="PF08719">
    <property type="entry name" value="NADAR"/>
    <property type="match status" value="1"/>
</dbReference>
<dbReference type="EMBL" id="FJOG01000019">
    <property type="protein sequence ID" value="CZR61981.1"/>
    <property type="molecule type" value="Genomic_DNA"/>
</dbReference>
<dbReference type="InterPro" id="IPR037238">
    <property type="entry name" value="YbiA-like_sf"/>
</dbReference>
<protein>
    <recommendedName>
        <fullName evidence="2">NADAR domain-containing protein</fullName>
    </recommendedName>
</protein>
<dbReference type="Proteomes" id="UP000184330">
    <property type="component" value="Unassembled WGS sequence"/>
</dbReference>
<reference evidence="3 4" key="1">
    <citation type="submission" date="2016-03" db="EMBL/GenBank/DDBJ databases">
        <authorList>
            <person name="Ploux O."/>
        </authorList>
    </citation>
    <scope>NUCLEOTIDE SEQUENCE [LARGE SCALE GENOMIC DNA]</scope>
    <source>
        <strain evidence="3 4">UAMH 11012</strain>
    </source>
</reference>
<dbReference type="CDD" id="cd15457">
    <property type="entry name" value="NADAR"/>
    <property type="match status" value="1"/>
</dbReference>
<dbReference type="Gene3D" id="1.10.357.40">
    <property type="entry name" value="YbiA-like"/>
    <property type="match status" value="1"/>
</dbReference>
<feature type="domain" description="NADAR" evidence="2">
    <location>
        <begin position="19"/>
        <end position="182"/>
    </location>
</feature>
<dbReference type="OrthoDB" id="206452at2759"/>
<feature type="compositionally biased region" description="Basic residues" evidence="1">
    <location>
        <begin position="242"/>
        <end position="251"/>
    </location>
</feature>
<dbReference type="InterPro" id="IPR012816">
    <property type="entry name" value="NADAR"/>
</dbReference>
<name>A0A1L7XAC9_9HELO</name>
<accession>A0A1L7XAC9</accession>
<evidence type="ECO:0000313" key="4">
    <source>
        <dbReference type="Proteomes" id="UP000184330"/>
    </source>
</evidence>
<organism evidence="3 4">
    <name type="scientific">Phialocephala subalpina</name>
    <dbReference type="NCBI Taxonomy" id="576137"/>
    <lineage>
        <taxon>Eukaryota</taxon>
        <taxon>Fungi</taxon>
        <taxon>Dikarya</taxon>
        <taxon>Ascomycota</taxon>
        <taxon>Pezizomycotina</taxon>
        <taxon>Leotiomycetes</taxon>
        <taxon>Helotiales</taxon>
        <taxon>Mollisiaceae</taxon>
        <taxon>Phialocephala</taxon>
        <taxon>Phialocephala fortinii species complex</taxon>
    </lineage>
</organism>
<proteinExistence type="predicted"/>
<feature type="region of interest" description="Disordered" evidence="1">
    <location>
        <begin position="186"/>
        <end position="251"/>
    </location>
</feature>
<dbReference type="AlphaFoldDB" id="A0A1L7XAC9"/>
<evidence type="ECO:0000256" key="1">
    <source>
        <dbReference type="SAM" id="MobiDB-lite"/>
    </source>
</evidence>
<dbReference type="SUPFAM" id="SSF143990">
    <property type="entry name" value="YbiA-like"/>
    <property type="match status" value="1"/>
</dbReference>
<sequence>MASSSTSAAPQAGAQKPIYFWREYGSPHCIYSQWYLSPFTDPKTGTHYKTAEQYMMHQKALLFSDPAIAAKILQTTSPKEQKSLGRKVKNFKDSTWVLHRSRIVEEGSYLKFKYGQDKGELEGKGLSLKERLLQTGEKELVEASPMDRVWGIGFTERWAEERMGEWGLNLLGKALGKARERLMAEEKEAGAKTGEGKGKESKFDDIGLGEGIDTNENENDPETVGDAEAVGQEAEKDEERPKKRTRRDRKT</sequence>
<evidence type="ECO:0000313" key="3">
    <source>
        <dbReference type="EMBL" id="CZR61981.1"/>
    </source>
</evidence>
<dbReference type="STRING" id="576137.A0A1L7XAC9"/>
<feature type="compositionally biased region" description="Acidic residues" evidence="1">
    <location>
        <begin position="213"/>
        <end position="225"/>
    </location>
</feature>
<evidence type="ECO:0000259" key="2">
    <source>
        <dbReference type="Pfam" id="PF08719"/>
    </source>
</evidence>
<dbReference type="NCBIfam" id="TIGR02464">
    <property type="entry name" value="ribofla_fusion"/>
    <property type="match status" value="1"/>
</dbReference>
<gene>
    <name evidence="3" type="ORF">PAC_11878</name>
</gene>
<feature type="compositionally biased region" description="Basic and acidic residues" evidence="1">
    <location>
        <begin position="186"/>
        <end position="205"/>
    </location>
</feature>